<reference evidence="1 2" key="1">
    <citation type="submission" date="2021-06" db="EMBL/GenBank/DDBJ databases">
        <title>Caerostris extrusa draft genome.</title>
        <authorList>
            <person name="Kono N."/>
            <person name="Arakawa K."/>
        </authorList>
    </citation>
    <scope>NUCLEOTIDE SEQUENCE [LARGE SCALE GENOMIC DNA]</scope>
</reference>
<protein>
    <submittedName>
        <fullName evidence="1">Uncharacterized protein</fullName>
    </submittedName>
</protein>
<keyword evidence="2" id="KW-1185">Reference proteome</keyword>
<name>A0AAV4USR0_CAEEX</name>
<sequence length="107" mass="12499">MMSRARFNVVGGDGYRRWQQVFVEIDEVRQEEPVERCDELEDEVSMKTSWRMQSTGDDEQYVLGEEKWRSSGFSPSAKVDFLGPRKQIVQHFVSSNVYVLSLLFEAK</sequence>
<dbReference type="Proteomes" id="UP001054945">
    <property type="component" value="Unassembled WGS sequence"/>
</dbReference>
<evidence type="ECO:0000313" key="2">
    <source>
        <dbReference type="Proteomes" id="UP001054945"/>
    </source>
</evidence>
<organism evidence="1 2">
    <name type="scientific">Caerostris extrusa</name>
    <name type="common">Bark spider</name>
    <name type="synonym">Caerostris bankana</name>
    <dbReference type="NCBI Taxonomy" id="172846"/>
    <lineage>
        <taxon>Eukaryota</taxon>
        <taxon>Metazoa</taxon>
        <taxon>Ecdysozoa</taxon>
        <taxon>Arthropoda</taxon>
        <taxon>Chelicerata</taxon>
        <taxon>Arachnida</taxon>
        <taxon>Araneae</taxon>
        <taxon>Araneomorphae</taxon>
        <taxon>Entelegynae</taxon>
        <taxon>Araneoidea</taxon>
        <taxon>Araneidae</taxon>
        <taxon>Caerostris</taxon>
    </lineage>
</organism>
<evidence type="ECO:0000313" key="1">
    <source>
        <dbReference type="EMBL" id="GIY60956.1"/>
    </source>
</evidence>
<dbReference type="EMBL" id="BPLR01013402">
    <property type="protein sequence ID" value="GIY60956.1"/>
    <property type="molecule type" value="Genomic_DNA"/>
</dbReference>
<gene>
    <name evidence="1" type="ORF">CEXT_1241</name>
</gene>
<comment type="caution">
    <text evidence="1">The sequence shown here is derived from an EMBL/GenBank/DDBJ whole genome shotgun (WGS) entry which is preliminary data.</text>
</comment>
<proteinExistence type="predicted"/>
<dbReference type="AlphaFoldDB" id="A0AAV4USR0"/>
<accession>A0AAV4USR0</accession>